<comment type="caution">
    <text evidence="5">The sequence shown here is derived from an EMBL/GenBank/DDBJ whole genome shotgun (WGS) entry which is preliminary data.</text>
</comment>
<dbReference type="InterPro" id="IPR013216">
    <property type="entry name" value="Methyltransf_11"/>
</dbReference>
<dbReference type="Gene3D" id="3.40.50.150">
    <property type="entry name" value="Vaccinia Virus protein VP39"/>
    <property type="match status" value="1"/>
</dbReference>
<dbReference type="InterPro" id="IPR051419">
    <property type="entry name" value="Lys/N-term_MeTrsfase_sf"/>
</dbReference>
<evidence type="ECO:0000259" key="4">
    <source>
        <dbReference type="Pfam" id="PF08241"/>
    </source>
</evidence>
<protein>
    <submittedName>
        <fullName evidence="5">Methyltransferase</fullName>
    </submittedName>
</protein>
<evidence type="ECO:0000313" key="5">
    <source>
        <dbReference type="EMBL" id="KAK7231326.1"/>
    </source>
</evidence>
<name>A0ABR1FID0_AURAN</name>
<sequence>MPPARRKLLGDAALYDPVPDDTCMFGSPGFWDERYYVNCEPFEWYHDYAALKPLLEQFMTKEMHILLVGCGSSEMARDMYEDGYTSLFNVDISRVVVDEMAMRYESISKKIKKKKKKKGEASMKEIPKMYFEDDLGGIQWKQADATDLTAMFNDKIFDVVVDKALLDALYCSEVPGKQTHKYLQEMDRILTPEGLFFCVSFGLPENRLDKIEDTDEESDGFLAWEVEVHAIPKLMPNQYKVSQLKKPEDVYYVYTCRKEEKMDNEKMLKKKAEKARAAGKKIPTRNKRDRHNCMDELDAIAARADLGGHGSDAGLDRVRLKYVESCGDVAWYLNSVQAWPESAGPRPTLLVLDDVAELCATGAPSLEADAPLARLLLLAKLASSAAAWLGCDCVVACGGAPPAARVVLRRHFPDARVVEPRDGGDFVVRGDGRRDLALRVTATQIRVS</sequence>
<evidence type="ECO:0000256" key="1">
    <source>
        <dbReference type="ARBA" id="ARBA00008361"/>
    </source>
</evidence>
<reference evidence="5 6" key="1">
    <citation type="submission" date="2024-03" db="EMBL/GenBank/DDBJ databases">
        <title>Aureococcus anophagefferens CCMP1851 and Kratosvirus quantuckense: Draft genome of a second virus-susceptible host strain in the model system.</title>
        <authorList>
            <person name="Chase E."/>
            <person name="Truchon A.R."/>
            <person name="Schepens W."/>
            <person name="Wilhelm S.W."/>
        </authorList>
    </citation>
    <scope>NUCLEOTIDE SEQUENCE [LARGE SCALE GENOMIC DNA]</scope>
    <source>
        <strain evidence="5 6">CCMP1851</strain>
    </source>
</reference>
<feature type="domain" description="Methyltransferase type 11" evidence="4">
    <location>
        <begin position="67"/>
        <end position="198"/>
    </location>
</feature>
<dbReference type="Proteomes" id="UP001363151">
    <property type="component" value="Unassembled WGS sequence"/>
</dbReference>
<dbReference type="PANTHER" id="PTHR12176:SF79">
    <property type="entry name" value="METHYLTRANSFERASE TYPE 11 DOMAIN-CONTAINING PROTEIN"/>
    <property type="match status" value="1"/>
</dbReference>
<keyword evidence="6" id="KW-1185">Reference proteome</keyword>
<dbReference type="Pfam" id="PF08241">
    <property type="entry name" value="Methyltransf_11"/>
    <property type="match status" value="1"/>
</dbReference>
<evidence type="ECO:0000313" key="6">
    <source>
        <dbReference type="Proteomes" id="UP001363151"/>
    </source>
</evidence>
<dbReference type="GO" id="GO:0032259">
    <property type="term" value="P:methylation"/>
    <property type="evidence" value="ECO:0007669"/>
    <property type="project" value="UniProtKB-KW"/>
</dbReference>
<keyword evidence="3" id="KW-0808">Transferase</keyword>
<accession>A0ABR1FID0</accession>
<organism evidence="5 6">
    <name type="scientific">Aureococcus anophagefferens</name>
    <name type="common">Harmful bloom alga</name>
    <dbReference type="NCBI Taxonomy" id="44056"/>
    <lineage>
        <taxon>Eukaryota</taxon>
        <taxon>Sar</taxon>
        <taxon>Stramenopiles</taxon>
        <taxon>Ochrophyta</taxon>
        <taxon>Pelagophyceae</taxon>
        <taxon>Pelagomonadales</taxon>
        <taxon>Pelagomonadaceae</taxon>
        <taxon>Aureococcus</taxon>
    </lineage>
</organism>
<evidence type="ECO:0000256" key="3">
    <source>
        <dbReference type="ARBA" id="ARBA00022679"/>
    </source>
</evidence>
<dbReference type="InterPro" id="IPR029063">
    <property type="entry name" value="SAM-dependent_MTases_sf"/>
</dbReference>
<evidence type="ECO:0000256" key="2">
    <source>
        <dbReference type="ARBA" id="ARBA00022603"/>
    </source>
</evidence>
<dbReference type="PANTHER" id="PTHR12176">
    <property type="entry name" value="SAM-DEPENDENT METHYLTRANSFERASE SUPERFAMILY PROTEIN"/>
    <property type="match status" value="1"/>
</dbReference>
<comment type="similarity">
    <text evidence="1">Belongs to the methyltransferase superfamily.</text>
</comment>
<keyword evidence="2 5" id="KW-0489">Methyltransferase</keyword>
<dbReference type="EMBL" id="JBBJCI010000417">
    <property type="protein sequence ID" value="KAK7231326.1"/>
    <property type="molecule type" value="Genomic_DNA"/>
</dbReference>
<dbReference type="SUPFAM" id="SSF53335">
    <property type="entry name" value="S-adenosyl-L-methionine-dependent methyltransferases"/>
    <property type="match status" value="1"/>
</dbReference>
<dbReference type="GO" id="GO:0008168">
    <property type="term" value="F:methyltransferase activity"/>
    <property type="evidence" value="ECO:0007669"/>
    <property type="project" value="UniProtKB-KW"/>
</dbReference>
<proteinExistence type="inferred from homology"/>
<gene>
    <name evidence="5" type="ORF">SO694_00073171</name>
</gene>